<accession>A0A1C0TQH0</accession>
<proteinExistence type="inferred from homology"/>
<gene>
    <name evidence="12" type="ORF">A7985_11285</name>
</gene>
<dbReference type="AlphaFoldDB" id="A0A1C0TQH0"/>
<evidence type="ECO:0000256" key="2">
    <source>
        <dbReference type="ARBA" id="ARBA00009233"/>
    </source>
</evidence>
<feature type="binding site" evidence="11">
    <location>
        <position position="92"/>
    </location>
    <ligand>
        <name>NAD(+)</name>
        <dbReference type="ChEBI" id="CHEBI:57540"/>
    </ligand>
</feature>
<dbReference type="PROSITE" id="PS51257">
    <property type="entry name" value="PROKAR_LIPOPROTEIN"/>
    <property type="match status" value="1"/>
</dbReference>
<evidence type="ECO:0000256" key="3">
    <source>
        <dbReference type="ARBA" id="ARBA00022516"/>
    </source>
</evidence>
<dbReference type="PRINTS" id="PR00081">
    <property type="entry name" value="GDHRDH"/>
</dbReference>
<organism evidence="12 13">
    <name type="scientific">Pseudoalteromonas luteoviolacea</name>
    <dbReference type="NCBI Taxonomy" id="43657"/>
    <lineage>
        <taxon>Bacteria</taxon>
        <taxon>Pseudomonadati</taxon>
        <taxon>Pseudomonadota</taxon>
        <taxon>Gammaproteobacteria</taxon>
        <taxon>Alteromonadales</taxon>
        <taxon>Pseudoalteromonadaceae</taxon>
        <taxon>Pseudoalteromonas</taxon>
    </lineage>
</organism>
<feature type="active site" description="Proton acceptor" evidence="9">
    <location>
        <position position="145"/>
    </location>
</feature>
<dbReference type="OrthoDB" id="20590at2"/>
<reference evidence="13" key="1">
    <citation type="submission" date="2016-07" db="EMBL/GenBank/DDBJ databases">
        <authorList>
            <person name="Florea S."/>
            <person name="Webb J.S."/>
            <person name="Jaromczyk J."/>
            <person name="Schardl C.L."/>
        </authorList>
    </citation>
    <scope>NUCLEOTIDE SEQUENCE [LARGE SCALE GENOMIC DNA]</scope>
    <source>
        <strain evidence="13">IPB1</strain>
    </source>
</reference>
<evidence type="ECO:0000256" key="5">
    <source>
        <dbReference type="ARBA" id="ARBA00023002"/>
    </source>
</evidence>
<feature type="active site" description="Proton acceptor" evidence="9">
    <location>
        <position position="155"/>
    </location>
</feature>
<keyword evidence="4" id="KW-0276">Fatty acid metabolism</keyword>
<keyword evidence="7 8" id="KW-0275">Fatty acid biosynthesis</keyword>
<dbReference type="CDD" id="cd05372">
    <property type="entry name" value="ENR_SDR"/>
    <property type="match status" value="1"/>
</dbReference>
<dbReference type="Gene3D" id="1.10.8.400">
    <property type="entry name" value="Enoyl acyl carrier protein reductase"/>
    <property type="match status" value="1"/>
</dbReference>
<dbReference type="PANTHER" id="PTHR43159">
    <property type="entry name" value="ENOYL-[ACYL-CARRIER-PROTEIN] REDUCTASE"/>
    <property type="match status" value="1"/>
</dbReference>
<name>A0A1C0TQH0_9GAMM</name>
<keyword evidence="8 11" id="KW-0520">NAD</keyword>
<keyword evidence="6" id="KW-0443">Lipid metabolism</keyword>
<comment type="caution">
    <text evidence="12">The sequence shown here is derived from an EMBL/GenBank/DDBJ whole genome shotgun (WGS) entry which is preliminary data.</text>
</comment>
<dbReference type="SUPFAM" id="SSF51735">
    <property type="entry name" value="NAD(P)-binding Rossmann-fold domains"/>
    <property type="match status" value="1"/>
</dbReference>
<dbReference type="InterPro" id="IPR002347">
    <property type="entry name" value="SDR_fam"/>
</dbReference>
<evidence type="ECO:0000256" key="4">
    <source>
        <dbReference type="ARBA" id="ARBA00022832"/>
    </source>
</evidence>
<comment type="similarity">
    <text evidence="2 8">Belongs to the short-chain dehydrogenases/reductases (SDR) family. FabI subfamily.</text>
</comment>
<evidence type="ECO:0000313" key="13">
    <source>
        <dbReference type="Proteomes" id="UP000093366"/>
    </source>
</evidence>
<dbReference type="EMBL" id="MAUJ01000003">
    <property type="protein sequence ID" value="OCQ21207.1"/>
    <property type="molecule type" value="Genomic_DNA"/>
</dbReference>
<dbReference type="PANTHER" id="PTHR43159:SF2">
    <property type="entry name" value="ENOYL-[ACYL-CARRIER-PROTEIN] REDUCTASE [NADH], CHLOROPLASTIC"/>
    <property type="match status" value="1"/>
</dbReference>
<evidence type="ECO:0000256" key="7">
    <source>
        <dbReference type="ARBA" id="ARBA00023160"/>
    </source>
</evidence>
<evidence type="ECO:0000256" key="10">
    <source>
        <dbReference type="PIRSR" id="PIRSR000094-2"/>
    </source>
</evidence>
<sequence>MYDLKGKKGLIVGVANQHSIAFSCAKILDRQGAMLIVSYANEKAAPFVLPLQDSVPDVLFKQCDVSCDEQLANLIAFTQSTFGKIDFLIHSVAFAPLQDLEGRLIDAHREGVQLAMDVSCLSFVRLVRLLEPILNPSSSLITMSYLGSTRAVKNYGLMGPIKAALESSVRYMALELGQQGHRVNAISPGPIKTRAASGLKDFEQLLETSELKSPLNRHLSIEDVAGTALFLVSDLSKAITGGILYVDNGYHAVG</sequence>
<feature type="binding site" evidence="10">
    <location>
        <position position="95"/>
    </location>
    <ligand>
        <name>substrate</name>
    </ligand>
</feature>
<keyword evidence="5 8" id="KW-0560">Oxidoreductase</keyword>
<evidence type="ECO:0000256" key="1">
    <source>
        <dbReference type="ARBA" id="ARBA00005194"/>
    </source>
</evidence>
<feature type="binding site" evidence="11">
    <location>
        <begin position="19"/>
        <end position="20"/>
    </location>
    <ligand>
        <name>NAD(+)</name>
        <dbReference type="ChEBI" id="CHEBI:57540"/>
    </ligand>
</feature>
<evidence type="ECO:0000256" key="6">
    <source>
        <dbReference type="ARBA" id="ARBA00023098"/>
    </source>
</evidence>
<protein>
    <recommendedName>
        <fullName evidence="8">Enoyl-[acyl-carrier-protein] reductase [NADH]</fullName>
        <ecNumber evidence="8">1.3.1.9</ecNumber>
    </recommendedName>
</protein>
<feature type="binding site" evidence="11">
    <location>
        <begin position="64"/>
        <end position="65"/>
    </location>
    <ligand>
        <name>NAD(+)</name>
        <dbReference type="ChEBI" id="CHEBI:57540"/>
    </ligand>
</feature>
<evidence type="ECO:0000256" key="9">
    <source>
        <dbReference type="PIRSR" id="PIRSR000094-1"/>
    </source>
</evidence>
<dbReference type="Gene3D" id="3.40.50.720">
    <property type="entry name" value="NAD(P)-binding Rossmann-like Domain"/>
    <property type="match status" value="1"/>
</dbReference>
<feature type="binding site" evidence="11">
    <location>
        <position position="162"/>
    </location>
    <ligand>
        <name>NAD(+)</name>
        <dbReference type="ChEBI" id="CHEBI:57540"/>
    </ligand>
</feature>
<keyword evidence="3 8" id="KW-0444">Lipid biosynthesis</keyword>
<evidence type="ECO:0000256" key="8">
    <source>
        <dbReference type="PIRNR" id="PIRNR000094"/>
    </source>
</evidence>
<dbReference type="Pfam" id="PF13561">
    <property type="entry name" value="adh_short_C2"/>
    <property type="match status" value="1"/>
</dbReference>
<dbReference type="Proteomes" id="UP000093366">
    <property type="component" value="Unassembled WGS sequence"/>
</dbReference>
<feature type="binding site" evidence="11">
    <location>
        <position position="13"/>
    </location>
    <ligand>
        <name>NAD(+)</name>
        <dbReference type="ChEBI" id="CHEBI:57540"/>
    </ligand>
</feature>
<dbReference type="UniPathway" id="UPA00094"/>
<comment type="catalytic activity">
    <reaction evidence="8">
        <text>a 2,3-saturated acyl-[ACP] + NAD(+) = a (2E)-enoyl-[ACP] + NADH + H(+)</text>
        <dbReference type="Rhea" id="RHEA:10240"/>
        <dbReference type="Rhea" id="RHEA-COMP:9925"/>
        <dbReference type="Rhea" id="RHEA-COMP:9926"/>
        <dbReference type="ChEBI" id="CHEBI:15378"/>
        <dbReference type="ChEBI" id="CHEBI:57540"/>
        <dbReference type="ChEBI" id="CHEBI:57945"/>
        <dbReference type="ChEBI" id="CHEBI:78784"/>
        <dbReference type="ChEBI" id="CHEBI:78785"/>
        <dbReference type="EC" id="1.3.1.9"/>
    </reaction>
</comment>
<dbReference type="InterPro" id="IPR036291">
    <property type="entry name" value="NAD(P)-bd_dom_sf"/>
</dbReference>
<dbReference type="GO" id="GO:0004318">
    <property type="term" value="F:enoyl-[acyl-carrier-protein] reductase (NADH) activity"/>
    <property type="evidence" value="ECO:0007669"/>
    <property type="project" value="UniProtKB-EC"/>
</dbReference>
<evidence type="ECO:0000256" key="11">
    <source>
        <dbReference type="PIRSR" id="PIRSR000094-3"/>
    </source>
</evidence>
<comment type="pathway">
    <text evidence="1">Lipid metabolism; fatty acid biosynthesis.</text>
</comment>
<dbReference type="PIRSF" id="PIRSF000094">
    <property type="entry name" value="Enoyl-ACP_rdct"/>
    <property type="match status" value="1"/>
</dbReference>
<dbReference type="GO" id="GO:0006633">
    <property type="term" value="P:fatty acid biosynthetic process"/>
    <property type="evidence" value="ECO:0007669"/>
    <property type="project" value="UniProtKB-UniPathway"/>
</dbReference>
<dbReference type="EC" id="1.3.1.9" evidence="8"/>
<feature type="binding site" evidence="11">
    <location>
        <begin position="191"/>
        <end position="195"/>
    </location>
    <ligand>
        <name>NAD(+)</name>
        <dbReference type="ChEBI" id="CHEBI:57540"/>
    </ligand>
</feature>
<evidence type="ECO:0000313" key="12">
    <source>
        <dbReference type="EMBL" id="OCQ21207.1"/>
    </source>
</evidence>
<dbReference type="InterPro" id="IPR014358">
    <property type="entry name" value="Enoyl-ACP_Rdtase_NADH"/>
</dbReference>
<dbReference type="RefSeq" id="WP_065790576.1">
    <property type="nucleotide sequence ID" value="NZ_MAUJ01000003.1"/>
</dbReference>